<organism evidence="1 2">
    <name type="scientific">Micromonospora coxensis</name>
    <dbReference type="NCBI Taxonomy" id="356852"/>
    <lineage>
        <taxon>Bacteria</taxon>
        <taxon>Bacillati</taxon>
        <taxon>Actinomycetota</taxon>
        <taxon>Actinomycetes</taxon>
        <taxon>Micromonosporales</taxon>
        <taxon>Micromonosporaceae</taxon>
        <taxon>Micromonospora</taxon>
    </lineage>
</organism>
<keyword evidence="2" id="KW-1185">Reference proteome</keyword>
<name>A0A1C5GY09_9ACTN</name>
<sequence length="91" mass="10160">MTGEQTDPHVAPGTLLRLDGDDWSFGRDLTPGTHVDVVVVRLRTGLAHLSDEWRWVLGHRPECAYPHVDEHPPCVELRVTVAALHRHTPAS</sequence>
<dbReference type="RefSeq" id="WP_088974490.1">
    <property type="nucleotide sequence ID" value="NZ_LT607753.1"/>
</dbReference>
<accession>A0A1C5GY09</accession>
<gene>
    <name evidence="1" type="ORF">GA0070614_0543</name>
</gene>
<dbReference type="EMBL" id="LT607753">
    <property type="protein sequence ID" value="SCG38644.1"/>
    <property type="molecule type" value="Genomic_DNA"/>
</dbReference>
<dbReference type="Proteomes" id="UP000198215">
    <property type="component" value="Chromosome I"/>
</dbReference>
<evidence type="ECO:0000313" key="2">
    <source>
        <dbReference type="Proteomes" id="UP000198215"/>
    </source>
</evidence>
<reference evidence="2" key="1">
    <citation type="submission" date="2016-06" db="EMBL/GenBank/DDBJ databases">
        <authorList>
            <person name="Varghese N."/>
            <person name="Submissions Spin"/>
        </authorList>
    </citation>
    <scope>NUCLEOTIDE SEQUENCE [LARGE SCALE GENOMIC DNA]</scope>
    <source>
        <strain evidence="2">DSM 45161</strain>
    </source>
</reference>
<protein>
    <submittedName>
        <fullName evidence="1">Uncharacterized protein</fullName>
    </submittedName>
</protein>
<dbReference type="OrthoDB" id="3385386at2"/>
<dbReference type="AlphaFoldDB" id="A0A1C5GY09"/>
<evidence type="ECO:0000313" key="1">
    <source>
        <dbReference type="EMBL" id="SCG38644.1"/>
    </source>
</evidence>
<proteinExistence type="predicted"/>